<reference evidence="2 3" key="1">
    <citation type="journal article" date="2015" name="Genome Announc.">
        <title>Expanding the biotechnology potential of lactobacilli through comparative genomics of 213 strains and associated genera.</title>
        <authorList>
            <person name="Sun Z."/>
            <person name="Harris H.M."/>
            <person name="McCann A."/>
            <person name="Guo C."/>
            <person name="Argimon S."/>
            <person name="Zhang W."/>
            <person name="Yang X."/>
            <person name="Jeffery I.B."/>
            <person name="Cooney J.C."/>
            <person name="Kagawa T.F."/>
            <person name="Liu W."/>
            <person name="Song Y."/>
            <person name="Salvetti E."/>
            <person name="Wrobel A."/>
            <person name="Rasinkangas P."/>
            <person name="Parkhill J."/>
            <person name="Rea M.C."/>
            <person name="O'Sullivan O."/>
            <person name="Ritari J."/>
            <person name="Douillard F.P."/>
            <person name="Paul Ross R."/>
            <person name="Yang R."/>
            <person name="Briner A.E."/>
            <person name="Felis G.E."/>
            <person name="de Vos W.M."/>
            <person name="Barrangou R."/>
            <person name="Klaenhammer T.R."/>
            <person name="Caufield P.W."/>
            <person name="Cui Y."/>
            <person name="Zhang H."/>
            <person name="O'Toole P.W."/>
        </authorList>
    </citation>
    <scope>NUCLEOTIDE SEQUENCE [LARGE SCALE GENOMIC DNA]</scope>
    <source>
        <strain evidence="2 3">DSM 5661</strain>
    </source>
</reference>
<dbReference type="PANTHER" id="PTHR37299">
    <property type="entry name" value="TRANSCRIPTIONAL REGULATOR-RELATED"/>
    <property type="match status" value="1"/>
</dbReference>
<dbReference type="eggNOG" id="COG3279">
    <property type="taxonomic scope" value="Bacteria"/>
</dbReference>
<dbReference type="InterPro" id="IPR046947">
    <property type="entry name" value="LytR-like"/>
</dbReference>
<dbReference type="OrthoDB" id="9808614at2"/>
<evidence type="ECO:0000313" key="2">
    <source>
        <dbReference type="EMBL" id="KRM40241.1"/>
    </source>
</evidence>
<dbReference type="Proteomes" id="UP000051223">
    <property type="component" value="Unassembled WGS sequence"/>
</dbReference>
<dbReference type="SMART" id="SM00850">
    <property type="entry name" value="LytTR"/>
    <property type="match status" value="1"/>
</dbReference>
<accession>A0A0R1YD18</accession>
<organism evidence="2 3">
    <name type="scientific">Lactobacillus hamsteri DSM 5661 = JCM 6256</name>
    <dbReference type="NCBI Taxonomy" id="1423754"/>
    <lineage>
        <taxon>Bacteria</taxon>
        <taxon>Bacillati</taxon>
        <taxon>Bacillota</taxon>
        <taxon>Bacilli</taxon>
        <taxon>Lactobacillales</taxon>
        <taxon>Lactobacillaceae</taxon>
        <taxon>Lactobacillus</taxon>
    </lineage>
</organism>
<gene>
    <name evidence="2" type="ORF">FC39_GL000712</name>
</gene>
<dbReference type="Pfam" id="PF04397">
    <property type="entry name" value="LytTR"/>
    <property type="match status" value="1"/>
</dbReference>
<evidence type="ECO:0000259" key="1">
    <source>
        <dbReference type="PROSITE" id="PS50930"/>
    </source>
</evidence>
<dbReference type="InterPro" id="IPR007492">
    <property type="entry name" value="LytTR_DNA-bd_dom"/>
</dbReference>
<keyword evidence="3" id="KW-1185">Reference proteome</keyword>
<dbReference type="PANTHER" id="PTHR37299:SF1">
    <property type="entry name" value="STAGE 0 SPORULATION PROTEIN A HOMOLOG"/>
    <property type="match status" value="1"/>
</dbReference>
<protein>
    <recommendedName>
        <fullName evidence="1">HTH LytTR-type domain-containing protein</fullName>
    </recommendedName>
</protein>
<dbReference type="Gene3D" id="2.40.50.1020">
    <property type="entry name" value="LytTr DNA-binding domain"/>
    <property type="match status" value="1"/>
</dbReference>
<dbReference type="STRING" id="1423754.FC39_GL000712"/>
<dbReference type="RefSeq" id="WP_025079838.1">
    <property type="nucleotide sequence ID" value="NZ_AZGI01000025.1"/>
</dbReference>
<proteinExistence type="predicted"/>
<dbReference type="GO" id="GO:0000156">
    <property type="term" value="F:phosphorelay response regulator activity"/>
    <property type="evidence" value="ECO:0007669"/>
    <property type="project" value="InterPro"/>
</dbReference>
<dbReference type="PROSITE" id="PS50930">
    <property type="entry name" value="HTH_LYTTR"/>
    <property type="match status" value="1"/>
</dbReference>
<name>A0A0R1YD18_9LACO</name>
<feature type="domain" description="HTH LytTR-type" evidence="1">
    <location>
        <begin position="42"/>
        <end position="146"/>
    </location>
</feature>
<sequence length="146" mass="17161">MKFHLLITPHEEEKVTAQLHQESTFSNDLKEFVLSQGNSNKLIAYDDNDLVQISFENIAFITIISEKLYLITKENKKYLLKERLYQIAQKLPDYFWKINKSSIVNRHEIERFNVISGTGVNVIMKNGISDYVSRRCFSQIRKELES</sequence>
<evidence type="ECO:0000313" key="3">
    <source>
        <dbReference type="Proteomes" id="UP000051223"/>
    </source>
</evidence>
<comment type="caution">
    <text evidence="2">The sequence shown here is derived from an EMBL/GenBank/DDBJ whole genome shotgun (WGS) entry which is preliminary data.</text>
</comment>
<dbReference type="PATRIC" id="fig|1423754.3.peg.733"/>
<dbReference type="AlphaFoldDB" id="A0A0R1YD18"/>
<dbReference type="GO" id="GO:0003677">
    <property type="term" value="F:DNA binding"/>
    <property type="evidence" value="ECO:0007669"/>
    <property type="project" value="InterPro"/>
</dbReference>
<dbReference type="EMBL" id="AZGI01000025">
    <property type="protein sequence ID" value="KRM40241.1"/>
    <property type="molecule type" value="Genomic_DNA"/>
</dbReference>